<feature type="transmembrane region" description="Helical" evidence="7">
    <location>
        <begin position="60"/>
        <end position="81"/>
    </location>
</feature>
<accession>A0A6J5YKD5</accession>
<protein>
    <submittedName>
        <fullName evidence="9">Unannotated protein</fullName>
    </submittedName>
</protein>
<evidence type="ECO:0000256" key="3">
    <source>
        <dbReference type="ARBA" id="ARBA00022475"/>
    </source>
</evidence>
<keyword evidence="4 7" id="KW-0812">Transmembrane</keyword>
<dbReference type="GO" id="GO:0005886">
    <property type="term" value="C:plasma membrane"/>
    <property type="evidence" value="ECO:0007669"/>
    <property type="project" value="UniProtKB-SubCell"/>
</dbReference>
<organism evidence="9">
    <name type="scientific">freshwater metagenome</name>
    <dbReference type="NCBI Taxonomy" id="449393"/>
    <lineage>
        <taxon>unclassified sequences</taxon>
        <taxon>metagenomes</taxon>
        <taxon>ecological metagenomes</taxon>
    </lineage>
</organism>
<reference evidence="9" key="1">
    <citation type="submission" date="2020-05" db="EMBL/GenBank/DDBJ databases">
        <authorList>
            <person name="Chiriac C."/>
            <person name="Salcher M."/>
            <person name="Ghai R."/>
            <person name="Kavagutti S V."/>
        </authorList>
    </citation>
    <scope>NUCLEOTIDE SEQUENCE</scope>
</reference>
<keyword evidence="6 7" id="KW-0472">Membrane</keyword>
<dbReference type="GO" id="GO:0022857">
    <property type="term" value="F:transmembrane transporter activity"/>
    <property type="evidence" value="ECO:0007669"/>
    <property type="project" value="InterPro"/>
</dbReference>
<evidence type="ECO:0000256" key="1">
    <source>
        <dbReference type="ARBA" id="ARBA00004651"/>
    </source>
</evidence>
<evidence type="ECO:0000256" key="6">
    <source>
        <dbReference type="ARBA" id="ARBA00023136"/>
    </source>
</evidence>
<proteinExistence type="predicted"/>
<dbReference type="InterPro" id="IPR036259">
    <property type="entry name" value="MFS_trans_sf"/>
</dbReference>
<evidence type="ECO:0000313" key="10">
    <source>
        <dbReference type="EMBL" id="CAB4956605.1"/>
    </source>
</evidence>
<feature type="transmembrane region" description="Helical" evidence="7">
    <location>
        <begin position="188"/>
        <end position="210"/>
    </location>
</feature>
<evidence type="ECO:0000259" key="8">
    <source>
        <dbReference type="PROSITE" id="PS50850"/>
    </source>
</evidence>
<keyword evidence="2" id="KW-0813">Transport</keyword>
<dbReference type="InterPro" id="IPR020846">
    <property type="entry name" value="MFS_dom"/>
</dbReference>
<dbReference type="EMBL" id="CAFBNC010000175">
    <property type="protein sequence ID" value="CAB4956605.1"/>
    <property type="molecule type" value="Genomic_DNA"/>
</dbReference>
<evidence type="ECO:0000256" key="2">
    <source>
        <dbReference type="ARBA" id="ARBA00022448"/>
    </source>
</evidence>
<dbReference type="PROSITE" id="PS50850">
    <property type="entry name" value="MFS"/>
    <property type="match status" value="1"/>
</dbReference>
<dbReference type="CDD" id="cd06173">
    <property type="entry name" value="MFS_MefA_like"/>
    <property type="match status" value="1"/>
</dbReference>
<dbReference type="PANTHER" id="PTHR23513:SF6">
    <property type="entry name" value="MAJOR FACILITATOR SUPERFAMILY ASSOCIATED DOMAIN-CONTAINING PROTEIN"/>
    <property type="match status" value="1"/>
</dbReference>
<dbReference type="InterPro" id="IPR010290">
    <property type="entry name" value="TM_effector"/>
</dbReference>
<dbReference type="Pfam" id="PF05977">
    <property type="entry name" value="MFS_3"/>
    <property type="match status" value="1"/>
</dbReference>
<dbReference type="PANTHER" id="PTHR23513">
    <property type="entry name" value="INTEGRAL MEMBRANE EFFLUX PROTEIN-RELATED"/>
    <property type="match status" value="1"/>
</dbReference>
<dbReference type="SUPFAM" id="SSF103473">
    <property type="entry name" value="MFS general substrate transporter"/>
    <property type="match status" value="1"/>
</dbReference>
<dbReference type="AlphaFoldDB" id="A0A6J5YKD5"/>
<gene>
    <name evidence="9" type="ORF">UFOPK1392_01805</name>
    <name evidence="10" type="ORF">UFOPK3733_02199</name>
</gene>
<feature type="transmembrane region" description="Helical" evidence="7">
    <location>
        <begin position="30"/>
        <end position="54"/>
    </location>
</feature>
<feature type="domain" description="Major facilitator superfamily (MFS) profile" evidence="8">
    <location>
        <begin position="27"/>
        <end position="421"/>
    </location>
</feature>
<evidence type="ECO:0000256" key="7">
    <source>
        <dbReference type="SAM" id="Phobius"/>
    </source>
</evidence>
<evidence type="ECO:0000256" key="4">
    <source>
        <dbReference type="ARBA" id="ARBA00022692"/>
    </source>
</evidence>
<dbReference type="EMBL" id="CAEMXZ010000096">
    <property type="protein sequence ID" value="CAB4324042.1"/>
    <property type="molecule type" value="Genomic_DNA"/>
</dbReference>
<feature type="transmembrane region" description="Helical" evidence="7">
    <location>
        <begin position="119"/>
        <end position="143"/>
    </location>
</feature>
<feature type="transmembrane region" description="Helical" evidence="7">
    <location>
        <begin position="164"/>
        <end position="182"/>
    </location>
</feature>
<feature type="transmembrane region" description="Helical" evidence="7">
    <location>
        <begin position="272"/>
        <end position="293"/>
    </location>
</feature>
<feature type="transmembrane region" description="Helical" evidence="7">
    <location>
        <begin position="231"/>
        <end position="252"/>
    </location>
</feature>
<sequence length="448" mass="47211">MTTTPSGGATADGPERHGTFVAFRYRNFTLMWFASLLSSSGTWLQNVAVPFVIFRLTDSGVWLGVAGFLSYVPMVITGPLAGSLADRFNRRSVLMVCGVAQTILTLALCIDYASGERRIGVIIALLALNSTAAGFSVASWQAFVTELVPREHLLNAVTLNSAQFNAARAFGPAIGGIVLATLGASWSFFINAMTFVAMVVALLFVHVAQIERPPRVGRSRPIAEMMTAVRYVRTQSGIMVCLMVVFALGFFGGPLFNLLVVFADRVYGIGDGAYGLLAGCMGAGAIIAAPFVAGRGNRTSRSTMLTIAMVGYGLALISLAAAPVAIVGAIALLFAGAGYLGISSTLNTTVQMQVAESMRGRVLAFYVMVLTVAIPIGSLIQGWLVDIIGVQWTVAGAGFLFLCVFAVFRFGFDAFGTMDDLTQDSLSSADAQLAIAEAEAIESAIDPI</sequence>
<feature type="transmembrane region" description="Helical" evidence="7">
    <location>
        <begin position="305"/>
        <end position="324"/>
    </location>
</feature>
<keyword evidence="5 7" id="KW-1133">Transmembrane helix</keyword>
<name>A0A6J5YKD5_9ZZZZ</name>
<keyword evidence="3" id="KW-1003">Cell membrane</keyword>
<evidence type="ECO:0000256" key="5">
    <source>
        <dbReference type="ARBA" id="ARBA00022989"/>
    </source>
</evidence>
<feature type="transmembrane region" description="Helical" evidence="7">
    <location>
        <begin position="362"/>
        <end position="384"/>
    </location>
</feature>
<feature type="transmembrane region" description="Helical" evidence="7">
    <location>
        <begin position="390"/>
        <end position="412"/>
    </location>
</feature>
<dbReference type="Gene3D" id="1.20.1250.20">
    <property type="entry name" value="MFS general substrate transporter like domains"/>
    <property type="match status" value="1"/>
</dbReference>
<comment type="subcellular location">
    <subcellularLocation>
        <location evidence="1">Cell membrane</location>
        <topology evidence="1">Multi-pass membrane protein</topology>
    </subcellularLocation>
</comment>
<feature type="transmembrane region" description="Helical" evidence="7">
    <location>
        <begin position="93"/>
        <end position="113"/>
    </location>
</feature>
<evidence type="ECO:0000313" key="9">
    <source>
        <dbReference type="EMBL" id="CAB4324042.1"/>
    </source>
</evidence>